<proteinExistence type="predicted"/>
<evidence type="ECO:0000256" key="1">
    <source>
        <dbReference type="SAM" id="MobiDB-lite"/>
    </source>
</evidence>
<evidence type="ECO:0000313" key="2">
    <source>
        <dbReference type="EMBL" id="OWM71899.1"/>
    </source>
</evidence>
<evidence type="ECO:0000313" key="3">
    <source>
        <dbReference type="Proteomes" id="UP000197138"/>
    </source>
</evidence>
<gene>
    <name evidence="2" type="ORF">CDL15_Pgr017782</name>
</gene>
<dbReference type="Proteomes" id="UP000197138">
    <property type="component" value="Unassembled WGS sequence"/>
</dbReference>
<name>A0A218WHD6_PUNGR</name>
<sequence length="81" mass="9495">MPRWMWGSSSSWGAVRRVGSTLRGPRDPKKVHRNGSTTASKHSRHNTLPERNKKNEENNPQILKRAWGRWHHNSCDLKLRE</sequence>
<organism evidence="2 3">
    <name type="scientific">Punica granatum</name>
    <name type="common">Pomegranate</name>
    <dbReference type="NCBI Taxonomy" id="22663"/>
    <lineage>
        <taxon>Eukaryota</taxon>
        <taxon>Viridiplantae</taxon>
        <taxon>Streptophyta</taxon>
        <taxon>Embryophyta</taxon>
        <taxon>Tracheophyta</taxon>
        <taxon>Spermatophyta</taxon>
        <taxon>Magnoliopsida</taxon>
        <taxon>eudicotyledons</taxon>
        <taxon>Gunneridae</taxon>
        <taxon>Pentapetalae</taxon>
        <taxon>rosids</taxon>
        <taxon>malvids</taxon>
        <taxon>Myrtales</taxon>
        <taxon>Lythraceae</taxon>
        <taxon>Punica</taxon>
    </lineage>
</organism>
<dbReference type="EMBL" id="MTKT01004293">
    <property type="protein sequence ID" value="OWM71899.1"/>
    <property type="molecule type" value="Genomic_DNA"/>
</dbReference>
<dbReference type="AlphaFoldDB" id="A0A218WHD6"/>
<reference evidence="3" key="1">
    <citation type="journal article" date="2017" name="Plant J.">
        <title>The pomegranate (Punica granatum L.) genome and the genomics of punicalagin biosynthesis.</title>
        <authorList>
            <person name="Qin G."/>
            <person name="Xu C."/>
            <person name="Ming R."/>
            <person name="Tang H."/>
            <person name="Guyot R."/>
            <person name="Kramer E.M."/>
            <person name="Hu Y."/>
            <person name="Yi X."/>
            <person name="Qi Y."/>
            <person name="Xu X."/>
            <person name="Gao Z."/>
            <person name="Pan H."/>
            <person name="Jian J."/>
            <person name="Tian Y."/>
            <person name="Yue Z."/>
            <person name="Xu Y."/>
        </authorList>
    </citation>
    <scope>NUCLEOTIDE SEQUENCE [LARGE SCALE GENOMIC DNA]</scope>
    <source>
        <strain evidence="3">cv. Dabenzi</strain>
    </source>
</reference>
<feature type="compositionally biased region" description="Basic and acidic residues" evidence="1">
    <location>
        <begin position="47"/>
        <end position="57"/>
    </location>
</feature>
<accession>A0A218WHD6</accession>
<protein>
    <submittedName>
        <fullName evidence="2">Uncharacterized protein</fullName>
    </submittedName>
</protein>
<comment type="caution">
    <text evidence="2">The sequence shown here is derived from an EMBL/GenBank/DDBJ whole genome shotgun (WGS) entry which is preliminary data.</text>
</comment>
<feature type="region of interest" description="Disordered" evidence="1">
    <location>
        <begin position="17"/>
        <end position="63"/>
    </location>
</feature>